<dbReference type="InterPro" id="IPR014922">
    <property type="entry name" value="YdhG-like"/>
</dbReference>
<dbReference type="Pfam" id="PF08818">
    <property type="entry name" value="DUF1801"/>
    <property type="match status" value="1"/>
</dbReference>
<gene>
    <name evidence="2" type="ORF">GW587_09645</name>
</gene>
<sequence>MHTKPSDTSAAVDQFMTALDHPFKAEIQAIRELALSLGPAVREGIKWNAPSYRTSEYFATTNLRVKGGVGVVLHLGAKVRRETVSIDDPRQLLTWHGGDRASLSFSGMEDFEAKRPAFKAILEQWLPYV</sequence>
<dbReference type="Proteomes" id="UP000666369">
    <property type="component" value="Unassembled WGS sequence"/>
</dbReference>
<comment type="caution">
    <text evidence="2">The sequence shown here is derived from an EMBL/GenBank/DDBJ whole genome shotgun (WGS) entry which is preliminary data.</text>
</comment>
<dbReference type="EMBL" id="JAADJT010000004">
    <property type="protein sequence ID" value="NGZ84520.1"/>
    <property type="molecule type" value="Genomic_DNA"/>
</dbReference>
<dbReference type="RefSeq" id="WP_166101713.1">
    <property type="nucleotide sequence ID" value="NZ_JAADJT010000004.1"/>
</dbReference>
<reference evidence="2 3" key="1">
    <citation type="submission" date="2020-01" db="EMBL/GenBank/DDBJ databases">
        <authorList>
            <person name="Lee S.D."/>
        </authorList>
    </citation>
    <scope>NUCLEOTIDE SEQUENCE [LARGE SCALE GENOMIC DNA]</scope>
    <source>
        <strain evidence="2 3">SAP-35</strain>
    </source>
</reference>
<evidence type="ECO:0000313" key="3">
    <source>
        <dbReference type="Proteomes" id="UP000666369"/>
    </source>
</evidence>
<evidence type="ECO:0000259" key="1">
    <source>
        <dbReference type="Pfam" id="PF08818"/>
    </source>
</evidence>
<name>A0ABX0FIU8_9BURK</name>
<reference evidence="3" key="2">
    <citation type="submission" date="2023-07" db="EMBL/GenBank/DDBJ databases">
        <title>Duganella aceri sp. nov., isolated from tree sap.</title>
        <authorList>
            <person name="Kim I.S."/>
        </authorList>
    </citation>
    <scope>NUCLEOTIDE SEQUENCE [LARGE SCALE GENOMIC DNA]</scope>
    <source>
        <strain evidence="3">SAP-35</strain>
    </source>
</reference>
<proteinExistence type="predicted"/>
<keyword evidence="3" id="KW-1185">Reference proteome</keyword>
<dbReference type="SUPFAM" id="SSF159888">
    <property type="entry name" value="YdhG-like"/>
    <property type="match status" value="1"/>
</dbReference>
<feature type="domain" description="YdhG-like" evidence="1">
    <location>
        <begin position="24"/>
        <end position="126"/>
    </location>
</feature>
<evidence type="ECO:0000313" key="2">
    <source>
        <dbReference type="EMBL" id="NGZ84520.1"/>
    </source>
</evidence>
<accession>A0ABX0FIU8</accession>
<organism evidence="2 3">
    <name type="scientific">Duganella aceris</name>
    <dbReference type="NCBI Taxonomy" id="2703883"/>
    <lineage>
        <taxon>Bacteria</taxon>
        <taxon>Pseudomonadati</taxon>
        <taxon>Pseudomonadota</taxon>
        <taxon>Betaproteobacteria</taxon>
        <taxon>Burkholderiales</taxon>
        <taxon>Oxalobacteraceae</taxon>
        <taxon>Telluria group</taxon>
        <taxon>Duganella</taxon>
    </lineage>
</organism>
<protein>
    <submittedName>
        <fullName evidence="2">DUF1801 domain-containing protein</fullName>
    </submittedName>
</protein>